<dbReference type="AlphaFoldDB" id="A0AAN9AUN0"/>
<feature type="compositionally biased region" description="Basic and acidic residues" evidence="1">
    <location>
        <begin position="168"/>
        <end position="199"/>
    </location>
</feature>
<name>A0AAN9AUN0_9CAEN</name>
<feature type="region of interest" description="Disordered" evidence="1">
    <location>
        <begin position="288"/>
        <end position="330"/>
    </location>
</feature>
<accession>A0AAN9AUN0</accession>
<evidence type="ECO:0000313" key="3">
    <source>
        <dbReference type="Proteomes" id="UP001374579"/>
    </source>
</evidence>
<evidence type="ECO:0000256" key="1">
    <source>
        <dbReference type="SAM" id="MobiDB-lite"/>
    </source>
</evidence>
<dbReference type="Proteomes" id="UP001374579">
    <property type="component" value="Unassembled WGS sequence"/>
</dbReference>
<proteinExistence type="predicted"/>
<reference evidence="2 3" key="1">
    <citation type="submission" date="2024-02" db="EMBL/GenBank/DDBJ databases">
        <title>Chromosome-scale genome assembly of the rough periwinkle Littorina saxatilis.</title>
        <authorList>
            <person name="De Jode A."/>
            <person name="Faria R."/>
            <person name="Formenti G."/>
            <person name="Sims Y."/>
            <person name="Smith T.P."/>
            <person name="Tracey A."/>
            <person name="Wood J.M.D."/>
            <person name="Zagrodzka Z.B."/>
            <person name="Johannesson K."/>
            <person name="Butlin R.K."/>
            <person name="Leder E.H."/>
        </authorList>
    </citation>
    <scope>NUCLEOTIDE SEQUENCE [LARGE SCALE GENOMIC DNA]</scope>
    <source>
        <strain evidence="2">Snail1</strain>
        <tissue evidence="2">Muscle</tissue>
    </source>
</reference>
<feature type="compositionally biased region" description="Polar residues" evidence="1">
    <location>
        <begin position="58"/>
        <end position="67"/>
    </location>
</feature>
<feature type="region of interest" description="Disordered" evidence="1">
    <location>
        <begin position="168"/>
        <end position="264"/>
    </location>
</feature>
<evidence type="ECO:0000313" key="2">
    <source>
        <dbReference type="EMBL" id="KAK7092874.1"/>
    </source>
</evidence>
<organism evidence="2 3">
    <name type="scientific">Littorina saxatilis</name>
    <dbReference type="NCBI Taxonomy" id="31220"/>
    <lineage>
        <taxon>Eukaryota</taxon>
        <taxon>Metazoa</taxon>
        <taxon>Spiralia</taxon>
        <taxon>Lophotrochozoa</taxon>
        <taxon>Mollusca</taxon>
        <taxon>Gastropoda</taxon>
        <taxon>Caenogastropoda</taxon>
        <taxon>Littorinimorpha</taxon>
        <taxon>Littorinoidea</taxon>
        <taxon>Littorinidae</taxon>
        <taxon>Littorina</taxon>
    </lineage>
</organism>
<feature type="compositionally biased region" description="Polar residues" evidence="1">
    <location>
        <begin position="299"/>
        <end position="310"/>
    </location>
</feature>
<keyword evidence="3" id="KW-1185">Reference proteome</keyword>
<feature type="region of interest" description="Disordered" evidence="1">
    <location>
        <begin position="58"/>
        <end position="81"/>
    </location>
</feature>
<feature type="region of interest" description="Disordered" evidence="1">
    <location>
        <begin position="98"/>
        <end position="137"/>
    </location>
</feature>
<feature type="compositionally biased region" description="Basic and acidic residues" evidence="1">
    <location>
        <begin position="317"/>
        <end position="330"/>
    </location>
</feature>
<protein>
    <submittedName>
        <fullName evidence="2">Uncharacterized protein</fullName>
    </submittedName>
</protein>
<comment type="caution">
    <text evidence="2">The sequence shown here is derived from an EMBL/GenBank/DDBJ whole genome shotgun (WGS) entry which is preliminary data.</text>
</comment>
<sequence>MVTSYDREQFLIRRLWDLHKSPRDHIDGLIGTPRDYSIFEKMLQEGQLRQDFRYQGFPNQSMQSPRQPITAPISDSSADKRRNEENFMKYFGKSSIFDPAHHHNWKPTEAKPRSDGGQGGMQYGTGQIDNSPRARGMNDLLQHKSSSEVRKNRHLQDEANADIKKFREEKQMHNFHREEEQRQGDNRRRKFLENDRSPRDQVTFAREPQKPPTYTKQRGHDLFIDTLGGPGGTVVRQDGYPSLRSMPDPRIGAYPGSPAKGGGNDLIQQEREIRQQREKIENLKKELDFMKSPRGQGGNQDMFQPSSNGYKPSFGMKDNDPHRHDFDEPRKEIKNSLDFDATRGGAGAPRRDDRGKTITRYPVTMQRDDFGSSKIQENIPGKAYKLPNDPVYDPFGRPGGGAPMMDRYGNRNTHTYGNFELNVSGAFIRDASEQTKRVRAKEVMLNDLRVGMEEQKRTKDELIRYEKAPHGDLAQVMRSKEVGNPKRDPITGTLANQHLPNSDVSRIKMNYQPVDDVEKQNLHTFLKEQVEEGEKKKYLNKLRNTQEANKHFEQFDQRWGHFGGGAPKDRFVRKKVNLDNALYHYDNRQSRSEESPRLTQQVRYSDLLSGPRQVNPSYQKRYVDEDITHPSPDATPRYVKNTVASTSGNRYEFAEGKSARAVIQRSSPSAPYATQGYAHAY</sequence>
<dbReference type="EMBL" id="JBAMIC010000021">
    <property type="protein sequence ID" value="KAK7092874.1"/>
    <property type="molecule type" value="Genomic_DNA"/>
</dbReference>
<gene>
    <name evidence="2" type="ORF">V1264_008553</name>
</gene>